<dbReference type="InterPro" id="IPR004839">
    <property type="entry name" value="Aminotransferase_I/II_large"/>
</dbReference>
<dbReference type="InterPro" id="IPR015422">
    <property type="entry name" value="PyrdxlP-dep_Trfase_small"/>
</dbReference>
<dbReference type="SUPFAM" id="SSF53383">
    <property type="entry name" value="PLP-dependent transferases"/>
    <property type="match status" value="1"/>
</dbReference>
<protein>
    <submittedName>
        <fullName evidence="4">L-threonine 3-O-phosphate decarboxylase</fullName>
        <ecNumber evidence="4">4.1.1.81</ecNumber>
    </submittedName>
</protein>
<dbReference type="InterPro" id="IPR015424">
    <property type="entry name" value="PyrdxlP-dep_Trfase"/>
</dbReference>
<organism evidence="4">
    <name type="scientific">hydrothermal vent metagenome</name>
    <dbReference type="NCBI Taxonomy" id="652676"/>
    <lineage>
        <taxon>unclassified sequences</taxon>
        <taxon>metagenomes</taxon>
        <taxon>ecological metagenomes</taxon>
    </lineage>
</organism>
<dbReference type="Gene3D" id="3.90.1150.10">
    <property type="entry name" value="Aspartate Aminotransferase, domain 1"/>
    <property type="match status" value="1"/>
</dbReference>
<reference evidence="4" key="1">
    <citation type="submission" date="2016-10" db="EMBL/GenBank/DDBJ databases">
        <authorList>
            <person name="de Groot N.N."/>
        </authorList>
    </citation>
    <scope>NUCLEOTIDE SEQUENCE</scope>
</reference>
<evidence type="ECO:0000256" key="2">
    <source>
        <dbReference type="ARBA" id="ARBA00022898"/>
    </source>
</evidence>
<evidence type="ECO:0000313" key="4">
    <source>
        <dbReference type="EMBL" id="SFV58755.1"/>
    </source>
</evidence>
<comment type="cofactor">
    <cofactor evidence="1">
        <name>pyridoxal 5'-phosphate</name>
        <dbReference type="ChEBI" id="CHEBI:597326"/>
    </cofactor>
</comment>
<dbReference type="GO" id="GO:0048472">
    <property type="term" value="F:threonine-phosphate decarboxylase activity"/>
    <property type="evidence" value="ECO:0007669"/>
    <property type="project" value="UniProtKB-EC"/>
</dbReference>
<dbReference type="EMBL" id="FPHK01000034">
    <property type="protein sequence ID" value="SFV58755.1"/>
    <property type="molecule type" value="Genomic_DNA"/>
</dbReference>
<accession>A0A1W1BZ40</accession>
<evidence type="ECO:0000256" key="1">
    <source>
        <dbReference type="ARBA" id="ARBA00001933"/>
    </source>
</evidence>
<dbReference type="AlphaFoldDB" id="A0A1W1BZ40"/>
<dbReference type="PANTHER" id="PTHR42885:SF1">
    <property type="entry name" value="THREONINE-PHOSPHATE DECARBOXYLASE"/>
    <property type="match status" value="1"/>
</dbReference>
<dbReference type="Gene3D" id="3.40.640.10">
    <property type="entry name" value="Type I PLP-dependent aspartate aminotransferase-like (Major domain)"/>
    <property type="match status" value="1"/>
</dbReference>
<keyword evidence="4" id="KW-0456">Lyase</keyword>
<dbReference type="EC" id="4.1.1.81" evidence="4"/>
<keyword evidence="2" id="KW-0663">Pyridoxal phosphate</keyword>
<sequence>MMQHGGNIYKYAKELDCEPGEIIDFSSNINCYAPDMQIDCSSRLVTKYADSNYPELKSAIARNYKTASENIALYNGATAAIYALLASLKGKEVTLYAPLYGEYEKAALAAKKDIYKINRIEDIDTEVAKKSIVVFVNPATPEGSFYDLEELFLLWKKKKCTIIVDESFIEFEKHKSLKNQIDDYKKLYIIQSFTKFYACAGVRIGAVFSHKKNIRSLHTPLWNISSFDALFLKQRLEDAAFKEASHTTHKEQKEQLQTILKESGLFDTIVASEANFILTQSSHATQLFEHLLAHKILVRSCESFDYLDNSWLRFAVKDNAAQEKLKKALDAFA</sequence>
<dbReference type="Pfam" id="PF00155">
    <property type="entry name" value="Aminotran_1_2"/>
    <property type="match status" value="1"/>
</dbReference>
<proteinExistence type="predicted"/>
<dbReference type="PANTHER" id="PTHR42885">
    <property type="entry name" value="HISTIDINOL-PHOSPHATE AMINOTRANSFERASE-RELATED"/>
    <property type="match status" value="1"/>
</dbReference>
<evidence type="ECO:0000259" key="3">
    <source>
        <dbReference type="Pfam" id="PF00155"/>
    </source>
</evidence>
<feature type="domain" description="Aminotransferase class I/classII large" evidence="3">
    <location>
        <begin position="23"/>
        <end position="331"/>
    </location>
</feature>
<dbReference type="GO" id="GO:0030170">
    <property type="term" value="F:pyridoxal phosphate binding"/>
    <property type="evidence" value="ECO:0007669"/>
    <property type="project" value="InterPro"/>
</dbReference>
<gene>
    <name evidence="4" type="ORF">MNB_SM-6-750</name>
</gene>
<dbReference type="InterPro" id="IPR015421">
    <property type="entry name" value="PyrdxlP-dep_Trfase_major"/>
</dbReference>
<dbReference type="CDD" id="cd00609">
    <property type="entry name" value="AAT_like"/>
    <property type="match status" value="1"/>
</dbReference>
<name>A0A1W1BZ40_9ZZZZ</name>